<organism evidence="1 2">
    <name type="scientific">Fusarium gaditjirri</name>
    <dbReference type="NCBI Taxonomy" id="282569"/>
    <lineage>
        <taxon>Eukaryota</taxon>
        <taxon>Fungi</taxon>
        <taxon>Dikarya</taxon>
        <taxon>Ascomycota</taxon>
        <taxon>Pezizomycotina</taxon>
        <taxon>Sordariomycetes</taxon>
        <taxon>Hypocreomycetidae</taxon>
        <taxon>Hypocreales</taxon>
        <taxon>Nectriaceae</taxon>
        <taxon>Fusarium</taxon>
        <taxon>Fusarium nisikadoi species complex</taxon>
    </lineage>
</organism>
<accession>A0A8H4WWP5</accession>
<reference evidence="1" key="1">
    <citation type="journal article" date="2020" name="BMC Genomics">
        <title>Correction to: Identification and distribution of gene clusters required for synthesis of sphingolipid metabolism inhibitors in diverse species of the filamentous fungus Fusarium.</title>
        <authorList>
            <person name="Kim H.S."/>
            <person name="Lohmar J.M."/>
            <person name="Busman M."/>
            <person name="Brown D.W."/>
            <person name="Naumann T.A."/>
            <person name="Divon H.H."/>
            <person name="Lysoe E."/>
            <person name="Uhlig S."/>
            <person name="Proctor R.H."/>
        </authorList>
    </citation>
    <scope>NUCLEOTIDE SEQUENCE</scope>
    <source>
        <strain evidence="1">NRRL 45417</strain>
    </source>
</reference>
<dbReference type="OrthoDB" id="5091671at2759"/>
<proteinExistence type="predicted"/>
<dbReference type="AlphaFoldDB" id="A0A8H4WWP5"/>
<name>A0A8H4WWP5_9HYPO</name>
<evidence type="ECO:0000313" key="1">
    <source>
        <dbReference type="EMBL" id="KAF4952805.1"/>
    </source>
</evidence>
<dbReference type="EMBL" id="JABFAI010000149">
    <property type="protein sequence ID" value="KAF4952805.1"/>
    <property type="molecule type" value="Genomic_DNA"/>
</dbReference>
<evidence type="ECO:0000313" key="2">
    <source>
        <dbReference type="Proteomes" id="UP000604273"/>
    </source>
</evidence>
<gene>
    <name evidence="1" type="ORF">FGADI_6466</name>
</gene>
<comment type="caution">
    <text evidence="1">The sequence shown here is derived from an EMBL/GenBank/DDBJ whole genome shotgun (WGS) entry which is preliminary data.</text>
</comment>
<keyword evidence="2" id="KW-1185">Reference proteome</keyword>
<sequence length="75" mass="8558">MQRQMQAGFSRIDRRLHNIEARAKNEDAFIRRPDYIPLLKTDGTEIANFPLNAEEVEGLNTQAINALLTDLGLDF</sequence>
<dbReference type="Proteomes" id="UP000604273">
    <property type="component" value="Unassembled WGS sequence"/>
</dbReference>
<reference evidence="1" key="2">
    <citation type="submission" date="2020-05" db="EMBL/GenBank/DDBJ databases">
        <authorList>
            <person name="Kim H.-S."/>
            <person name="Proctor R.H."/>
            <person name="Brown D.W."/>
        </authorList>
    </citation>
    <scope>NUCLEOTIDE SEQUENCE</scope>
    <source>
        <strain evidence="1">NRRL 45417</strain>
    </source>
</reference>
<protein>
    <submittedName>
        <fullName evidence="1">Uncharacterized protein</fullName>
    </submittedName>
</protein>